<dbReference type="GO" id="GO:0003924">
    <property type="term" value="F:GTPase activity"/>
    <property type="evidence" value="ECO:0007669"/>
    <property type="project" value="InterPro"/>
</dbReference>
<sequence length="547" mass="61216">MEEEHRDSVDSNINSYDNNNNNDSNNKINYGSLIDSDISLGNDSLSSIKLDENKQQQQQQQQLYYQQHSVSIIDGGGVASIPVTPETINSSSSSSSNLLVDINTPISISPITNSGITSMTNHYNINSNIQNNNNNNINNNTNNSNTDSNSSTPDLLLSNFSPAMTLTSPTSTSTSQLDINNNIDNSNSNSNNDTTDKLVVVVEKKELTFLDTPIEIINYIFLNVGALNMPSLLRVNKFCFRTGMKEGLWSLFVQNDFGIAVSDLTTMVRLNSGARSLYANLYFKRRNSIVPVRSPNPLIRFFLKPISKLPSLFSRKEYKILMYGLDGVGKTTLLYKFARGEFVRTLPTNGYNVEVVEYKSCDFICWDIGYNTSKPVVPVWHHYIQDTQALIFIIDSTDRTRLSQVREELWRMLTDRNVAKILSFKQNDSTDGRVQRVKVLIYANKIDNANNNNNNNNNSSSNNNNNNNSNSNLSGNNSVTNTPPLLHTSNNSINTQPMSTLEITLALSLFNLPKHIIWHVQGCSATSEEGDGLYEGLDWLSSQFEEE</sequence>
<dbReference type="Proteomes" id="UP000001396">
    <property type="component" value="Unassembled WGS sequence"/>
</dbReference>
<evidence type="ECO:0000256" key="10">
    <source>
        <dbReference type="ARBA" id="ARBA00023288"/>
    </source>
</evidence>
<dbReference type="GeneID" id="31360067"/>
<feature type="region of interest" description="Disordered" evidence="13">
    <location>
        <begin position="448"/>
        <end position="493"/>
    </location>
</feature>
<keyword evidence="12" id="KW-0479">Metal-binding</keyword>
<dbReference type="GO" id="GO:0016192">
    <property type="term" value="P:vesicle-mediated transport"/>
    <property type="evidence" value="ECO:0007669"/>
    <property type="project" value="UniProtKB-KW"/>
</dbReference>
<keyword evidence="15" id="KW-1185">Reference proteome</keyword>
<dbReference type="InterPro" id="IPR024156">
    <property type="entry name" value="Small_GTPase_ARF"/>
</dbReference>
<dbReference type="AlphaFoldDB" id="D3B7Z2"/>
<dbReference type="GO" id="GO:0005794">
    <property type="term" value="C:Golgi apparatus"/>
    <property type="evidence" value="ECO:0007669"/>
    <property type="project" value="UniProtKB-SubCell"/>
</dbReference>
<accession>D3B7Z2</accession>
<evidence type="ECO:0000256" key="11">
    <source>
        <dbReference type="PIRSR" id="PIRSR606689-1"/>
    </source>
</evidence>
<dbReference type="GO" id="GO:0015031">
    <property type="term" value="P:protein transport"/>
    <property type="evidence" value="ECO:0007669"/>
    <property type="project" value="UniProtKB-KW"/>
</dbReference>
<evidence type="ECO:0000256" key="6">
    <source>
        <dbReference type="ARBA" id="ARBA00022892"/>
    </source>
</evidence>
<evidence type="ECO:0000256" key="13">
    <source>
        <dbReference type="SAM" id="MobiDB-lite"/>
    </source>
</evidence>
<keyword evidence="3" id="KW-0813">Transport</keyword>
<gene>
    <name evidence="14" type="ORF">PPL_04580</name>
</gene>
<comment type="subcellular location">
    <subcellularLocation>
        <location evidence="1">Golgi apparatus</location>
    </subcellularLocation>
</comment>
<keyword evidence="8" id="KW-0333">Golgi apparatus</keyword>
<evidence type="ECO:0000256" key="8">
    <source>
        <dbReference type="ARBA" id="ARBA00023034"/>
    </source>
</evidence>
<dbReference type="PRINTS" id="PR00328">
    <property type="entry name" value="SAR1GTPBP"/>
</dbReference>
<protein>
    <submittedName>
        <fullName evidence="14">ARF/SAR superfamily protein</fullName>
    </submittedName>
</protein>
<dbReference type="PANTHER" id="PTHR11711">
    <property type="entry name" value="ADP RIBOSYLATION FACTOR-RELATED"/>
    <property type="match status" value="1"/>
</dbReference>
<feature type="compositionally biased region" description="Low complexity" evidence="13">
    <location>
        <begin position="448"/>
        <end position="478"/>
    </location>
</feature>
<dbReference type="GO" id="GO:0005525">
    <property type="term" value="F:GTP binding"/>
    <property type="evidence" value="ECO:0007669"/>
    <property type="project" value="UniProtKB-KW"/>
</dbReference>
<comment type="caution">
    <text evidence="14">The sequence shown here is derived from an EMBL/GenBank/DDBJ whole genome shotgun (WGS) entry which is preliminary data.</text>
</comment>
<keyword evidence="5 11" id="KW-0547">Nucleotide-binding</keyword>
<feature type="compositionally biased region" description="Low complexity" evidence="13">
    <location>
        <begin position="130"/>
        <end position="152"/>
    </location>
</feature>
<dbReference type="InterPro" id="IPR006689">
    <property type="entry name" value="Small_GTPase_ARF/SAR"/>
</dbReference>
<keyword evidence="6" id="KW-0931">ER-Golgi transport</keyword>
<organism evidence="14 15">
    <name type="scientific">Heterostelium pallidum (strain ATCC 26659 / Pp 5 / PN500)</name>
    <name type="common">Cellular slime mold</name>
    <name type="synonym">Polysphondylium pallidum</name>
    <dbReference type="NCBI Taxonomy" id="670386"/>
    <lineage>
        <taxon>Eukaryota</taxon>
        <taxon>Amoebozoa</taxon>
        <taxon>Evosea</taxon>
        <taxon>Eumycetozoa</taxon>
        <taxon>Dictyostelia</taxon>
        <taxon>Acytosteliales</taxon>
        <taxon>Acytosteliaceae</taxon>
        <taxon>Heterostelium</taxon>
    </lineage>
</organism>
<dbReference type="FunFam" id="3.40.50.300:FF:003500">
    <property type="entry name" value="ADP-ribosylation factor 1"/>
    <property type="match status" value="1"/>
</dbReference>
<dbReference type="STRING" id="670386.D3B7Z2"/>
<evidence type="ECO:0000256" key="12">
    <source>
        <dbReference type="PIRSR" id="PIRSR606689-2"/>
    </source>
</evidence>
<dbReference type="EMBL" id="ADBJ01000020">
    <property type="protein sequence ID" value="EFA82160.1"/>
    <property type="molecule type" value="Genomic_DNA"/>
</dbReference>
<evidence type="ECO:0000256" key="9">
    <source>
        <dbReference type="ARBA" id="ARBA00023134"/>
    </source>
</evidence>
<feature type="region of interest" description="Disordered" evidence="13">
    <location>
        <begin position="130"/>
        <end position="154"/>
    </location>
</feature>
<name>D3B7Z2_HETP5</name>
<dbReference type="SUPFAM" id="SSF52540">
    <property type="entry name" value="P-loop containing nucleoside triphosphate hydrolases"/>
    <property type="match status" value="1"/>
</dbReference>
<dbReference type="Pfam" id="PF00025">
    <property type="entry name" value="Arf"/>
    <property type="match status" value="1"/>
</dbReference>
<comment type="similarity">
    <text evidence="2">Belongs to the small GTPase superfamily. Arf family.</text>
</comment>
<evidence type="ECO:0000256" key="5">
    <source>
        <dbReference type="ARBA" id="ARBA00022741"/>
    </source>
</evidence>
<feature type="binding site" evidence="11">
    <location>
        <begin position="324"/>
        <end position="331"/>
    </location>
    <ligand>
        <name>GTP</name>
        <dbReference type="ChEBI" id="CHEBI:37565"/>
    </ligand>
</feature>
<evidence type="ECO:0000256" key="2">
    <source>
        <dbReference type="ARBA" id="ARBA00010290"/>
    </source>
</evidence>
<evidence type="ECO:0000313" key="15">
    <source>
        <dbReference type="Proteomes" id="UP000001396"/>
    </source>
</evidence>
<evidence type="ECO:0000256" key="4">
    <source>
        <dbReference type="ARBA" id="ARBA00022707"/>
    </source>
</evidence>
<dbReference type="SMART" id="SM00177">
    <property type="entry name" value="ARF"/>
    <property type="match status" value="1"/>
</dbReference>
<evidence type="ECO:0000256" key="3">
    <source>
        <dbReference type="ARBA" id="ARBA00022448"/>
    </source>
</evidence>
<feature type="region of interest" description="Disordered" evidence="13">
    <location>
        <begin position="1"/>
        <end position="28"/>
    </location>
</feature>
<dbReference type="InParanoid" id="D3B7Z2"/>
<keyword evidence="4" id="KW-0519">Myristate</keyword>
<keyword evidence="7" id="KW-0653">Protein transport</keyword>
<feature type="region of interest" description="Disordered" evidence="13">
    <location>
        <begin position="167"/>
        <end position="193"/>
    </location>
</feature>
<proteinExistence type="inferred from homology"/>
<keyword evidence="10" id="KW-0449">Lipoprotein</keyword>
<dbReference type="RefSeq" id="XP_020434277.1">
    <property type="nucleotide sequence ID" value="XM_020575482.1"/>
</dbReference>
<evidence type="ECO:0000313" key="14">
    <source>
        <dbReference type="EMBL" id="EFA82160.1"/>
    </source>
</evidence>
<dbReference type="InterPro" id="IPR027417">
    <property type="entry name" value="P-loop_NTPase"/>
</dbReference>
<evidence type="ECO:0000256" key="1">
    <source>
        <dbReference type="ARBA" id="ARBA00004555"/>
    </source>
</evidence>
<reference evidence="14 15" key="1">
    <citation type="journal article" date="2011" name="Genome Res.">
        <title>Phylogeny-wide analysis of social amoeba genomes highlights ancient origins for complex intercellular communication.</title>
        <authorList>
            <person name="Heidel A.J."/>
            <person name="Lawal H.M."/>
            <person name="Felder M."/>
            <person name="Schilde C."/>
            <person name="Helps N.R."/>
            <person name="Tunggal B."/>
            <person name="Rivero F."/>
            <person name="John U."/>
            <person name="Schleicher M."/>
            <person name="Eichinger L."/>
            <person name="Platzer M."/>
            <person name="Noegel A.A."/>
            <person name="Schaap P."/>
            <person name="Gloeckner G."/>
        </authorList>
    </citation>
    <scope>NUCLEOTIDE SEQUENCE [LARGE SCALE GENOMIC DNA]</scope>
    <source>
        <strain evidence="15">ATCC 26659 / Pp 5 / PN500</strain>
    </source>
</reference>
<dbReference type="PROSITE" id="PS51417">
    <property type="entry name" value="ARF"/>
    <property type="match status" value="1"/>
</dbReference>
<keyword evidence="12" id="KW-0460">Magnesium</keyword>
<keyword evidence="9 11" id="KW-0342">GTP-binding</keyword>
<dbReference type="GO" id="GO:0046872">
    <property type="term" value="F:metal ion binding"/>
    <property type="evidence" value="ECO:0007669"/>
    <property type="project" value="UniProtKB-KW"/>
</dbReference>
<evidence type="ECO:0000256" key="7">
    <source>
        <dbReference type="ARBA" id="ARBA00022927"/>
    </source>
</evidence>
<feature type="compositionally biased region" description="Low complexity" evidence="13">
    <location>
        <begin position="10"/>
        <end position="28"/>
    </location>
</feature>
<feature type="binding site" evidence="12">
    <location>
        <position position="331"/>
    </location>
    <ligand>
        <name>Mg(2+)</name>
        <dbReference type="ChEBI" id="CHEBI:18420"/>
    </ligand>
</feature>
<dbReference type="Gene3D" id="3.40.50.300">
    <property type="entry name" value="P-loop containing nucleotide triphosphate hydrolases"/>
    <property type="match status" value="2"/>
</dbReference>
<feature type="binding site" evidence="12">
    <location>
        <position position="348"/>
    </location>
    <ligand>
        <name>Mg(2+)</name>
        <dbReference type="ChEBI" id="CHEBI:18420"/>
    </ligand>
</feature>
<dbReference type="CDD" id="cd00878">
    <property type="entry name" value="Arf_Arl"/>
    <property type="match status" value="1"/>
</dbReference>
<feature type="compositionally biased region" description="Polar residues" evidence="13">
    <location>
        <begin position="479"/>
        <end position="493"/>
    </location>
</feature>